<dbReference type="Pfam" id="PF00440">
    <property type="entry name" value="TetR_N"/>
    <property type="match status" value="1"/>
</dbReference>
<sequence length="180" mass="19472">MKTNKRDLILDALQDILVNDGTAAVTLEAVAAAAGVSKGGLLYHFPSKSALYTGLAKRLREAEELEFARARQQGIVEGFLRSSITESTEGKAGYWALLTALQGRREDLTDEAVEHLHYVFNEWSVLLAEEVDDPALLGIIRLVGDGLFLTAISGLPQAGPEVIDAVVERLVSLVEVDKQA</sequence>
<dbReference type="InterPro" id="IPR009057">
    <property type="entry name" value="Homeodomain-like_sf"/>
</dbReference>
<evidence type="ECO:0000256" key="1">
    <source>
        <dbReference type="ARBA" id="ARBA00023015"/>
    </source>
</evidence>
<dbReference type="GO" id="GO:0003700">
    <property type="term" value="F:DNA-binding transcription factor activity"/>
    <property type="evidence" value="ECO:0007669"/>
    <property type="project" value="TreeGrafter"/>
</dbReference>
<gene>
    <name evidence="6" type="ORF">JQS30_09150</name>
</gene>
<evidence type="ECO:0000313" key="6">
    <source>
        <dbReference type="EMBL" id="QSB03990.1"/>
    </source>
</evidence>
<dbReference type="AlphaFoldDB" id="A0A895XNW9"/>
<dbReference type="GO" id="GO:0000976">
    <property type="term" value="F:transcription cis-regulatory region binding"/>
    <property type="evidence" value="ECO:0007669"/>
    <property type="project" value="TreeGrafter"/>
</dbReference>
<feature type="domain" description="HTH tetR-type" evidence="5">
    <location>
        <begin position="3"/>
        <end position="63"/>
    </location>
</feature>
<keyword evidence="2 4" id="KW-0238">DNA-binding</keyword>
<dbReference type="EMBL" id="CP070496">
    <property type="protein sequence ID" value="QSB03990.1"/>
    <property type="molecule type" value="Genomic_DNA"/>
</dbReference>
<reference evidence="6" key="1">
    <citation type="submission" date="2021-02" db="EMBL/GenBank/DDBJ databases">
        <title>Natronoglycomyces albus gen. nov., sp. nov, a haloalkaliphilic actinobacterium from a soda solonchak soil.</title>
        <authorList>
            <person name="Sorokin D.Y."/>
            <person name="Khijniak T.V."/>
            <person name="Zakharycheva A.P."/>
            <person name="Boueva O.V."/>
            <person name="Ariskina E.V."/>
            <person name="Hahnke R.L."/>
            <person name="Bunk B."/>
            <person name="Sproer C."/>
            <person name="Schumann P."/>
            <person name="Evtushenko L.I."/>
            <person name="Kublanov I.V."/>
        </authorList>
    </citation>
    <scope>NUCLEOTIDE SEQUENCE</scope>
    <source>
        <strain evidence="6">DSM 106290</strain>
    </source>
</reference>
<dbReference type="Pfam" id="PF17937">
    <property type="entry name" value="TetR_C_28"/>
    <property type="match status" value="1"/>
</dbReference>
<dbReference type="InterPro" id="IPR001647">
    <property type="entry name" value="HTH_TetR"/>
</dbReference>
<accession>A0A895XNW9</accession>
<evidence type="ECO:0000256" key="2">
    <source>
        <dbReference type="ARBA" id="ARBA00023125"/>
    </source>
</evidence>
<dbReference type="PRINTS" id="PR00455">
    <property type="entry name" value="HTHTETR"/>
</dbReference>
<dbReference type="Gene3D" id="1.10.357.10">
    <property type="entry name" value="Tetracycline Repressor, domain 2"/>
    <property type="match status" value="1"/>
</dbReference>
<evidence type="ECO:0000256" key="3">
    <source>
        <dbReference type="ARBA" id="ARBA00023163"/>
    </source>
</evidence>
<evidence type="ECO:0000259" key="5">
    <source>
        <dbReference type="PROSITE" id="PS50977"/>
    </source>
</evidence>
<keyword evidence="1" id="KW-0805">Transcription regulation</keyword>
<feature type="DNA-binding region" description="H-T-H motif" evidence="4">
    <location>
        <begin position="26"/>
        <end position="45"/>
    </location>
</feature>
<dbReference type="PANTHER" id="PTHR30055:SF234">
    <property type="entry name" value="HTH-TYPE TRANSCRIPTIONAL REGULATOR BETI"/>
    <property type="match status" value="1"/>
</dbReference>
<dbReference type="PROSITE" id="PS50977">
    <property type="entry name" value="HTH_TETR_2"/>
    <property type="match status" value="1"/>
</dbReference>
<protein>
    <submittedName>
        <fullName evidence="6">TetR/AcrR family transcriptional regulator</fullName>
    </submittedName>
</protein>
<dbReference type="InterPro" id="IPR041479">
    <property type="entry name" value="TetR_CgmR_C"/>
</dbReference>
<evidence type="ECO:0000313" key="7">
    <source>
        <dbReference type="Proteomes" id="UP000662939"/>
    </source>
</evidence>
<name>A0A895XNW9_9ACTN</name>
<proteinExistence type="predicted"/>
<dbReference type="SUPFAM" id="SSF46689">
    <property type="entry name" value="Homeodomain-like"/>
    <property type="match status" value="1"/>
</dbReference>
<evidence type="ECO:0000256" key="4">
    <source>
        <dbReference type="PROSITE-ProRule" id="PRU00335"/>
    </source>
</evidence>
<dbReference type="Proteomes" id="UP000662939">
    <property type="component" value="Chromosome"/>
</dbReference>
<dbReference type="RefSeq" id="WP_213169988.1">
    <property type="nucleotide sequence ID" value="NZ_CP070496.1"/>
</dbReference>
<organism evidence="6 7">
    <name type="scientific">Natronoglycomyces albus</name>
    <dbReference type="NCBI Taxonomy" id="2811108"/>
    <lineage>
        <taxon>Bacteria</taxon>
        <taxon>Bacillati</taxon>
        <taxon>Actinomycetota</taxon>
        <taxon>Actinomycetes</taxon>
        <taxon>Glycomycetales</taxon>
        <taxon>Glycomycetaceae</taxon>
        <taxon>Natronoglycomyces</taxon>
    </lineage>
</organism>
<dbReference type="KEGG" id="nav:JQS30_09150"/>
<keyword evidence="7" id="KW-1185">Reference proteome</keyword>
<dbReference type="PANTHER" id="PTHR30055">
    <property type="entry name" value="HTH-TYPE TRANSCRIPTIONAL REGULATOR RUTR"/>
    <property type="match status" value="1"/>
</dbReference>
<dbReference type="InterPro" id="IPR050109">
    <property type="entry name" value="HTH-type_TetR-like_transc_reg"/>
</dbReference>
<keyword evidence="3" id="KW-0804">Transcription</keyword>